<reference evidence="1" key="1">
    <citation type="submission" date="2019-11" db="EMBL/GenBank/DDBJ databases">
        <title>Nori genome reveals adaptations in red seaweeds to the harsh intertidal environment.</title>
        <authorList>
            <person name="Wang D."/>
            <person name="Mao Y."/>
        </authorList>
    </citation>
    <scope>NUCLEOTIDE SEQUENCE</scope>
    <source>
        <tissue evidence="1">Gametophyte</tissue>
    </source>
</reference>
<protein>
    <submittedName>
        <fullName evidence="1">Uncharacterized protein</fullName>
    </submittedName>
</protein>
<gene>
    <name evidence="1" type="ORF">I4F81_004225</name>
</gene>
<proteinExistence type="predicted"/>
<organism evidence="1 2">
    <name type="scientific">Pyropia yezoensis</name>
    <name type="common">Susabi-nori</name>
    <name type="synonym">Porphyra yezoensis</name>
    <dbReference type="NCBI Taxonomy" id="2788"/>
    <lineage>
        <taxon>Eukaryota</taxon>
        <taxon>Rhodophyta</taxon>
        <taxon>Bangiophyceae</taxon>
        <taxon>Bangiales</taxon>
        <taxon>Bangiaceae</taxon>
        <taxon>Pyropia</taxon>
    </lineage>
</organism>
<sequence length="282" mass="28164">MYLRRALEDAVAPSDVRYFKELLPTLAYMYSPGCPGYAVYSAAWIRYGYDPMSEPASAIYTALEVRFTDVLVTAALAARAARVAAAAPGGGGVEPPAVRHARGRLADLPLRRNTFIQLADVAVPAVVAAVAAAPRSAAWDDAAGWLPPGLVAGLVAPVKAAARAFAVRELGVPAATALLCARGPAVTVSEDGVVRRVRPPRGRAARGGGAGGGGGAEAAGGGAPSAAPSGVGAGGGAPPPPPLPPPSGWPPGPHPPRRAVRAAVAAPPTAVAMAPTLPLPMT</sequence>
<dbReference type="EMBL" id="CM020618">
    <property type="protein sequence ID" value="KAK1861644.1"/>
    <property type="molecule type" value="Genomic_DNA"/>
</dbReference>
<keyword evidence="2" id="KW-1185">Reference proteome</keyword>
<dbReference type="Proteomes" id="UP000798662">
    <property type="component" value="Chromosome 1"/>
</dbReference>
<accession>A0ACC3BUQ3</accession>
<name>A0ACC3BUQ3_PYRYE</name>
<comment type="caution">
    <text evidence="1">The sequence shown here is derived from an EMBL/GenBank/DDBJ whole genome shotgun (WGS) entry which is preliminary data.</text>
</comment>
<evidence type="ECO:0000313" key="2">
    <source>
        <dbReference type="Proteomes" id="UP000798662"/>
    </source>
</evidence>
<evidence type="ECO:0000313" key="1">
    <source>
        <dbReference type="EMBL" id="KAK1861644.1"/>
    </source>
</evidence>